<evidence type="ECO:0000313" key="2">
    <source>
        <dbReference type="Proteomes" id="UP001201262"/>
    </source>
</evidence>
<dbReference type="InterPro" id="IPR039556">
    <property type="entry name" value="ICL/PEPM"/>
</dbReference>
<accession>A0AAD4KQ11</accession>
<reference evidence="1" key="1">
    <citation type="submission" date="2021-12" db="EMBL/GenBank/DDBJ databases">
        <title>Convergent genome expansion in fungi linked to evolution of root-endophyte symbiosis.</title>
        <authorList>
            <consortium name="DOE Joint Genome Institute"/>
            <person name="Ke Y.-H."/>
            <person name="Bonito G."/>
            <person name="Liao H.-L."/>
            <person name="Looney B."/>
            <person name="Rojas-Flechas A."/>
            <person name="Nash J."/>
            <person name="Hameed K."/>
            <person name="Schadt C."/>
            <person name="Martin F."/>
            <person name="Crous P.W."/>
            <person name="Miettinen O."/>
            <person name="Magnuson J.K."/>
            <person name="Labbe J."/>
            <person name="Jacobson D."/>
            <person name="Doktycz M.J."/>
            <person name="Veneault-Fourrey C."/>
            <person name="Kuo A."/>
            <person name="Mondo S."/>
            <person name="Calhoun S."/>
            <person name="Riley R."/>
            <person name="Ohm R."/>
            <person name="LaButti K."/>
            <person name="Andreopoulos B."/>
            <person name="Pangilinan J."/>
            <person name="Nolan M."/>
            <person name="Tritt A."/>
            <person name="Clum A."/>
            <person name="Lipzen A."/>
            <person name="Daum C."/>
            <person name="Barry K."/>
            <person name="Grigoriev I.V."/>
            <person name="Vilgalys R."/>
        </authorList>
    </citation>
    <scope>NUCLEOTIDE SEQUENCE</scope>
    <source>
        <strain evidence="1">PMI_201</strain>
    </source>
</reference>
<keyword evidence="2" id="KW-1185">Reference proteome</keyword>
<dbReference type="GeneID" id="70246934"/>
<dbReference type="AlphaFoldDB" id="A0AAD4KQ11"/>
<dbReference type="SUPFAM" id="SSF51621">
    <property type="entry name" value="Phosphoenolpyruvate/pyruvate domain"/>
    <property type="match status" value="1"/>
</dbReference>
<gene>
    <name evidence="1" type="ORF">BGW36DRAFT_383340</name>
</gene>
<dbReference type="GO" id="GO:0003824">
    <property type="term" value="F:catalytic activity"/>
    <property type="evidence" value="ECO:0007669"/>
    <property type="project" value="InterPro"/>
</dbReference>
<evidence type="ECO:0000313" key="1">
    <source>
        <dbReference type="EMBL" id="KAH8693599.1"/>
    </source>
</evidence>
<dbReference type="CDD" id="cd00377">
    <property type="entry name" value="ICL_PEPM"/>
    <property type="match status" value="1"/>
</dbReference>
<comment type="caution">
    <text evidence="1">The sequence shown here is derived from an EMBL/GenBank/DDBJ whole genome shotgun (WGS) entry which is preliminary data.</text>
</comment>
<dbReference type="PANTHER" id="PTHR42905">
    <property type="entry name" value="PHOSPHOENOLPYRUVATE CARBOXYLASE"/>
    <property type="match status" value="1"/>
</dbReference>
<dbReference type="PANTHER" id="PTHR42905:SF16">
    <property type="entry name" value="CARBOXYPHOSPHONOENOLPYRUVATE PHOSPHONOMUTASE-LIKE PROTEIN (AFU_ORTHOLOGUE AFUA_5G07230)"/>
    <property type="match status" value="1"/>
</dbReference>
<sequence length="266" mass="28128">MAPSALNERAKQLRDLHLPGRPLVLANVYDAATASIVANLANARAVATASYAVAAVEGVKDEELSKEQNLAAIRRIAPVVANKNLPLTVDIQDGYDDVKQTIRDAIALGAVGCNLEDLCTKTLKVRPLEEAAERVRLAMEAARESGVPDFVINARTDILGEDTAAEGGASTSILDEVIRRGKAYLAAGACTVFIWGGGKGRGVSRQEVEKFSWALDGRISVKKNMGSDSLSVADLATIGVARISVGPELFRVAMRAYQGAAEGLLE</sequence>
<dbReference type="EMBL" id="JAJTJA010000009">
    <property type="protein sequence ID" value="KAH8693599.1"/>
    <property type="molecule type" value="Genomic_DNA"/>
</dbReference>
<dbReference type="Pfam" id="PF13714">
    <property type="entry name" value="PEP_mutase"/>
    <property type="match status" value="1"/>
</dbReference>
<protein>
    <submittedName>
        <fullName evidence="1">Carboxyphosphonoenolpyruvate phosphonomutase-like protein</fullName>
    </submittedName>
</protein>
<dbReference type="Proteomes" id="UP001201262">
    <property type="component" value="Unassembled WGS sequence"/>
</dbReference>
<proteinExistence type="predicted"/>
<dbReference type="InterPro" id="IPR040442">
    <property type="entry name" value="Pyrv_kinase-like_dom_sf"/>
</dbReference>
<dbReference type="RefSeq" id="XP_046069269.1">
    <property type="nucleotide sequence ID" value="XM_046216647.1"/>
</dbReference>
<organism evidence="1 2">
    <name type="scientific">Talaromyces proteolyticus</name>
    <dbReference type="NCBI Taxonomy" id="1131652"/>
    <lineage>
        <taxon>Eukaryota</taxon>
        <taxon>Fungi</taxon>
        <taxon>Dikarya</taxon>
        <taxon>Ascomycota</taxon>
        <taxon>Pezizomycotina</taxon>
        <taxon>Eurotiomycetes</taxon>
        <taxon>Eurotiomycetidae</taxon>
        <taxon>Eurotiales</taxon>
        <taxon>Trichocomaceae</taxon>
        <taxon>Talaromyces</taxon>
        <taxon>Talaromyces sect. Bacilispori</taxon>
    </lineage>
</organism>
<name>A0AAD4KQ11_9EURO</name>
<dbReference type="Gene3D" id="3.20.20.60">
    <property type="entry name" value="Phosphoenolpyruvate-binding domains"/>
    <property type="match status" value="1"/>
</dbReference>
<dbReference type="InterPro" id="IPR015813">
    <property type="entry name" value="Pyrv/PenolPyrv_kinase-like_dom"/>
</dbReference>